<feature type="transmembrane region" description="Helical" evidence="7">
    <location>
        <begin position="271"/>
        <end position="289"/>
    </location>
</feature>
<dbReference type="InterPro" id="IPR002656">
    <property type="entry name" value="Acyl_transf_3_dom"/>
</dbReference>
<reference evidence="9 10" key="1">
    <citation type="submission" date="2022-06" db="EMBL/GenBank/DDBJ databases">
        <title>Leptospira isolates from biofilms formed at urban environments.</title>
        <authorList>
            <person name="Ribeiro P.S."/>
            <person name="Sousa T."/>
            <person name="Carvalho N."/>
            <person name="Aburjaile F."/>
            <person name="Neves F."/>
            <person name="Oliveira D."/>
            <person name="Blanco L."/>
            <person name="Lima J."/>
            <person name="Costa F."/>
            <person name="Brenig B."/>
            <person name="Soares S."/>
            <person name="Ramos R."/>
            <person name="Goes-Neto A."/>
            <person name="Matiuzzi M."/>
            <person name="Azevedo V."/>
            <person name="Ristow P."/>
        </authorList>
    </citation>
    <scope>NUCLEOTIDE SEQUENCE [LARGE SCALE GENOMIC DNA]</scope>
    <source>
        <strain evidence="9 10">VSF14</strain>
    </source>
</reference>
<organism evidence="9 10">
    <name type="scientific">Leptospira paudalimensis</name>
    <dbReference type="NCBI Taxonomy" id="2950024"/>
    <lineage>
        <taxon>Bacteria</taxon>
        <taxon>Pseudomonadati</taxon>
        <taxon>Spirochaetota</taxon>
        <taxon>Spirochaetia</taxon>
        <taxon>Leptospirales</taxon>
        <taxon>Leptospiraceae</taxon>
        <taxon>Leptospira</taxon>
    </lineage>
</organism>
<comment type="similarity">
    <text evidence="2">Belongs to the acyltransferase 3 family.</text>
</comment>
<feature type="transmembrane region" description="Helical" evidence="7">
    <location>
        <begin position="91"/>
        <end position="109"/>
    </location>
</feature>
<dbReference type="RefSeq" id="WP_265359576.1">
    <property type="nucleotide sequence ID" value="NZ_JAMQPR010000002.1"/>
</dbReference>
<evidence type="ECO:0000256" key="6">
    <source>
        <dbReference type="ARBA" id="ARBA00023136"/>
    </source>
</evidence>
<evidence type="ECO:0000256" key="2">
    <source>
        <dbReference type="ARBA" id="ARBA00007400"/>
    </source>
</evidence>
<feature type="transmembrane region" description="Helical" evidence="7">
    <location>
        <begin position="121"/>
        <end position="137"/>
    </location>
</feature>
<feature type="transmembrane region" description="Helical" evidence="7">
    <location>
        <begin position="15"/>
        <end position="32"/>
    </location>
</feature>
<dbReference type="PANTHER" id="PTHR40074:SF2">
    <property type="entry name" value="O-ACETYLTRANSFERASE WECH"/>
    <property type="match status" value="1"/>
</dbReference>
<keyword evidence="5 7" id="KW-1133">Transmembrane helix</keyword>
<keyword evidence="9" id="KW-0012">Acyltransferase</keyword>
<feature type="transmembrane region" description="Helical" evidence="7">
    <location>
        <begin position="301"/>
        <end position="320"/>
    </location>
</feature>
<dbReference type="PANTHER" id="PTHR40074">
    <property type="entry name" value="O-ACETYLTRANSFERASE WECH"/>
    <property type="match status" value="1"/>
</dbReference>
<gene>
    <name evidence="9" type="ORF">ND855_17910</name>
</gene>
<dbReference type="GO" id="GO:0016746">
    <property type="term" value="F:acyltransferase activity"/>
    <property type="evidence" value="ECO:0007669"/>
    <property type="project" value="UniProtKB-KW"/>
</dbReference>
<accession>A0ABT3MCR5</accession>
<comment type="caution">
    <text evidence="9">The sequence shown here is derived from an EMBL/GenBank/DDBJ whole genome shotgun (WGS) entry which is preliminary data.</text>
</comment>
<name>A0ABT3MCR5_9LEPT</name>
<feature type="transmembrane region" description="Helical" evidence="7">
    <location>
        <begin position="332"/>
        <end position="353"/>
    </location>
</feature>
<feature type="transmembrane region" description="Helical" evidence="7">
    <location>
        <begin position="245"/>
        <end position="265"/>
    </location>
</feature>
<evidence type="ECO:0000256" key="7">
    <source>
        <dbReference type="SAM" id="Phobius"/>
    </source>
</evidence>
<feature type="transmembrane region" description="Helical" evidence="7">
    <location>
        <begin position="186"/>
        <end position="207"/>
    </location>
</feature>
<evidence type="ECO:0000256" key="3">
    <source>
        <dbReference type="ARBA" id="ARBA00022475"/>
    </source>
</evidence>
<evidence type="ECO:0000259" key="8">
    <source>
        <dbReference type="Pfam" id="PF01757"/>
    </source>
</evidence>
<dbReference type="Pfam" id="PF01757">
    <property type="entry name" value="Acyl_transf_3"/>
    <property type="match status" value="1"/>
</dbReference>
<comment type="subcellular location">
    <subcellularLocation>
        <location evidence="1">Cell membrane</location>
        <topology evidence="1">Multi-pass membrane protein</topology>
    </subcellularLocation>
</comment>
<evidence type="ECO:0000256" key="5">
    <source>
        <dbReference type="ARBA" id="ARBA00022989"/>
    </source>
</evidence>
<keyword evidence="10" id="KW-1185">Reference proteome</keyword>
<sequence length="367" mass="43200">MKMFEKDNYDMEWELLGIILAGMLALTFYTFRIPLLFPVPNQSKNNRESRFDVLRGFAMIGIVMIHIHSYFQFFHPGDSFIIHNTLMLSNLARFSVPMFILTSAIFLKIKESYWVSKFKHLILPYTIFSILGYWIKYNHYSLNEFLTFYALGKVFTPFYFVPLLLQFYLLFYILNPIMKGENWRNIILIVSFLINMISNLGFFDTYLPSEYHSISIFNYIFFFVLGIFIGKTKQSKSEINHNSKFIISVYFVLSLILILIFSHLFGTDLKNHHTIYPVLFLLCIWQYLNDFNGSISKVLSFIGNQSLFIFLLHPFIIHFMHSIDPYSFGGPFFGYILTLLLNVGVPILISLIIQKGKFLYQSHHLTE</sequence>
<feature type="domain" description="Acyltransferase 3" evidence="8">
    <location>
        <begin position="50"/>
        <end position="350"/>
    </location>
</feature>
<proteinExistence type="inferred from homology"/>
<keyword evidence="6 7" id="KW-0472">Membrane</keyword>
<evidence type="ECO:0000313" key="10">
    <source>
        <dbReference type="Proteomes" id="UP001208794"/>
    </source>
</evidence>
<dbReference type="Proteomes" id="UP001208794">
    <property type="component" value="Unassembled WGS sequence"/>
</dbReference>
<feature type="transmembrane region" description="Helical" evidence="7">
    <location>
        <begin position="53"/>
        <end position="71"/>
    </location>
</feature>
<feature type="transmembrane region" description="Helical" evidence="7">
    <location>
        <begin position="157"/>
        <end position="174"/>
    </location>
</feature>
<keyword evidence="4 7" id="KW-0812">Transmembrane</keyword>
<evidence type="ECO:0000256" key="4">
    <source>
        <dbReference type="ARBA" id="ARBA00022692"/>
    </source>
</evidence>
<keyword evidence="3" id="KW-1003">Cell membrane</keyword>
<keyword evidence="9" id="KW-0808">Transferase</keyword>
<evidence type="ECO:0000256" key="1">
    <source>
        <dbReference type="ARBA" id="ARBA00004651"/>
    </source>
</evidence>
<protein>
    <submittedName>
        <fullName evidence="9">Acyltransferase</fullName>
    </submittedName>
</protein>
<dbReference type="EMBL" id="JAMQPR010000002">
    <property type="protein sequence ID" value="MCW7506014.1"/>
    <property type="molecule type" value="Genomic_DNA"/>
</dbReference>
<evidence type="ECO:0000313" key="9">
    <source>
        <dbReference type="EMBL" id="MCW7506014.1"/>
    </source>
</evidence>
<feature type="transmembrane region" description="Helical" evidence="7">
    <location>
        <begin position="213"/>
        <end position="233"/>
    </location>
</feature>